<accession>A0AAQ3U1H2</accession>
<evidence type="ECO:0000256" key="1">
    <source>
        <dbReference type="SAM" id="SignalP"/>
    </source>
</evidence>
<dbReference type="AlphaFoldDB" id="A0AAQ3U1H2"/>
<dbReference type="Proteomes" id="UP001341281">
    <property type="component" value="Chromosome 07"/>
</dbReference>
<keyword evidence="3" id="KW-1185">Reference proteome</keyword>
<dbReference type="EMBL" id="CP144751">
    <property type="protein sequence ID" value="WVZ83299.1"/>
    <property type="molecule type" value="Genomic_DNA"/>
</dbReference>
<proteinExistence type="predicted"/>
<keyword evidence="1" id="KW-0732">Signal</keyword>
<reference evidence="2 3" key="1">
    <citation type="submission" date="2024-02" db="EMBL/GenBank/DDBJ databases">
        <title>High-quality chromosome-scale genome assembly of Pensacola bahiagrass (Paspalum notatum Flugge var. saurae).</title>
        <authorList>
            <person name="Vega J.M."/>
            <person name="Podio M."/>
            <person name="Orjuela J."/>
            <person name="Siena L.A."/>
            <person name="Pessino S.C."/>
            <person name="Combes M.C."/>
            <person name="Mariac C."/>
            <person name="Albertini E."/>
            <person name="Pupilli F."/>
            <person name="Ortiz J.P.A."/>
            <person name="Leblanc O."/>
        </authorList>
    </citation>
    <scope>NUCLEOTIDE SEQUENCE [LARGE SCALE GENOMIC DNA]</scope>
    <source>
        <strain evidence="2">R1</strain>
        <tissue evidence="2">Leaf</tissue>
    </source>
</reference>
<name>A0AAQ3U1H2_PASNO</name>
<feature type="signal peptide" evidence="1">
    <location>
        <begin position="1"/>
        <end position="31"/>
    </location>
</feature>
<evidence type="ECO:0008006" key="4">
    <source>
        <dbReference type="Google" id="ProtNLM"/>
    </source>
</evidence>
<feature type="chain" id="PRO_5042947672" description="Defensin-like protein" evidence="1">
    <location>
        <begin position="32"/>
        <end position="90"/>
    </location>
</feature>
<organism evidence="2 3">
    <name type="scientific">Paspalum notatum var. saurae</name>
    <dbReference type="NCBI Taxonomy" id="547442"/>
    <lineage>
        <taxon>Eukaryota</taxon>
        <taxon>Viridiplantae</taxon>
        <taxon>Streptophyta</taxon>
        <taxon>Embryophyta</taxon>
        <taxon>Tracheophyta</taxon>
        <taxon>Spermatophyta</taxon>
        <taxon>Magnoliopsida</taxon>
        <taxon>Liliopsida</taxon>
        <taxon>Poales</taxon>
        <taxon>Poaceae</taxon>
        <taxon>PACMAD clade</taxon>
        <taxon>Panicoideae</taxon>
        <taxon>Andropogonodae</taxon>
        <taxon>Paspaleae</taxon>
        <taxon>Paspalinae</taxon>
        <taxon>Paspalum</taxon>
    </lineage>
</organism>
<evidence type="ECO:0000313" key="3">
    <source>
        <dbReference type="Proteomes" id="UP001341281"/>
    </source>
</evidence>
<protein>
    <recommendedName>
        <fullName evidence="4">Defensin-like protein</fullName>
    </recommendedName>
</protein>
<gene>
    <name evidence="2" type="ORF">U9M48_030461</name>
</gene>
<sequence>METNKTTKLPLIFLAVLVIASFVEMVDVAEADTVSCDLFTLCEGSCWKSGHCQDCCTHYGFLQGKCSLKHGDGCYCCSSDSTARPPGFMA</sequence>
<evidence type="ECO:0000313" key="2">
    <source>
        <dbReference type="EMBL" id="WVZ83299.1"/>
    </source>
</evidence>